<sequence>MLLLPRYTCVTELSVVKLTTLPMTLLLNEARAQQPCLHLKTLSLLAANSLGIFSRYSAVFIIERTLPA</sequence>
<keyword evidence="2" id="KW-1185">Reference proteome</keyword>
<comment type="caution">
    <text evidence="1">The sequence shown here is derived from an EMBL/GenBank/DDBJ whole genome shotgun (WGS) entry which is preliminary data.</text>
</comment>
<name>A0A3N2DXQ9_9GAMM</name>
<dbReference type="EMBL" id="RKHR01000003">
    <property type="protein sequence ID" value="ROS04623.1"/>
    <property type="molecule type" value="Genomic_DNA"/>
</dbReference>
<proteinExistence type="predicted"/>
<organism evidence="1 2">
    <name type="scientific">Sinobacterium caligoides</name>
    <dbReference type="NCBI Taxonomy" id="933926"/>
    <lineage>
        <taxon>Bacteria</taxon>
        <taxon>Pseudomonadati</taxon>
        <taxon>Pseudomonadota</taxon>
        <taxon>Gammaproteobacteria</taxon>
        <taxon>Cellvibrionales</taxon>
        <taxon>Spongiibacteraceae</taxon>
        <taxon>Sinobacterium</taxon>
    </lineage>
</organism>
<accession>A0A3N2DXQ9</accession>
<dbReference type="Proteomes" id="UP000275394">
    <property type="component" value="Unassembled WGS sequence"/>
</dbReference>
<evidence type="ECO:0000313" key="1">
    <source>
        <dbReference type="EMBL" id="ROS04623.1"/>
    </source>
</evidence>
<dbReference type="AlphaFoldDB" id="A0A3N2DXQ9"/>
<gene>
    <name evidence="1" type="ORF">EDC56_0129</name>
</gene>
<reference evidence="1 2" key="1">
    <citation type="submission" date="2018-11" db="EMBL/GenBank/DDBJ databases">
        <title>Genomic Encyclopedia of Type Strains, Phase IV (KMG-IV): sequencing the most valuable type-strain genomes for metagenomic binning, comparative biology and taxonomic classification.</title>
        <authorList>
            <person name="Goeker M."/>
        </authorList>
    </citation>
    <scope>NUCLEOTIDE SEQUENCE [LARGE SCALE GENOMIC DNA]</scope>
    <source>
        <strain evidence="1 2">DSM 100316</strain>
    </source>
</reference>
<protein>
    <submittedName>
        <fullName evidence="1">Uncharacterized protein</fullName>
    </submittedName>
</protein>
<evidence type="ECO:0000313" key="2">
    <source>
        <dbReference type="Proteomes" id="UP000275394"/>
    </source>
</evidence>